<dbReference type="SUPFAM" id="SSF53784">
    <property type="entry name" value="Phosphofructokinase"/>
    <property type="match status" value="3"/>
</dbReference>
<keyword evidence="11" id="KW-0067">ATP-binding</keyword>
<evidence type="ECO:0000256" key="12">
    <source>
        <dbReference type="ARBA" id="ARBA00022842"/>
    </source>
</evidence>
<keyword evidence="13" id="KW-0324">Glycolysis</keyword>
<dbReference type="Gene3D" id="3.40.50.460">
    <property type="entry name" value="Phosphofructokinase domain"/>
    <property type="match status" value="2"/>
</dbReference>
<dbReference type="InterPro" id="IPR022953">
    <property type="entry name" value="ATP_PFK"/>
</dbReference>
<dbReference type="PRINTS" id="PR00476">
    <property type="entry name" value="PHFRCTKINASE"/>
</dbReference>
<evidence type="ECO:0000256" key="6">
    <source>
        <dbReference type="ARBA" id="ARBA00022533"/>
    </source>
</evidence>
<dbReference type="EMBL" id="JAODUP010000762">
    <property type="protein sequence ID" value="KAK2144392.1"/>
    <property type="molecule type" value="Genomic_DNA"/>
</dbReference>
<evidence type="ECO:0000313" key="17">
    <source>
        <dbReference type="Proteomes" id="UP001208570"/>
    </source>
</evidence>
<evidence type="ECO:0000256" key="2">
    <source>
        <dbReference type="ARBA" id="ARBA00004496"/>
    </source>
</evidence>
<evidence type="ECO:0000313" key="16">
    <source>
        <dbReference type="EMBL" id="KAK2144392.1"/>
    </source>
</evidence>
<keyword evidence="12" id="KW-0460">Magnesium</keyword>
<dbReference type="EC" id="2.7.1.11" evidence="4"/>
<keyword evidence="7" id="KW-0808">Transferase</keyword>
<evidence type="ECO:0000256" key="1">
    <source>
        <dbReference type="ARBA" id="ARBA00001946"/>
    </source>
</evidence>
<dbReference type="GO" id="GO:0070095">
    <property type="term" value="F:fructose-6-phosphate binding"/>
    <property type="evidence" value="ECO:0007669"/>
    <property type="project" value="TreeGrafter"/>
</dbReference>
<dbReference type="PANTHER" id="PTHR13697">
    <property type="entry name" value="PHOSPHOFRUCTOKINASE"/>
    <property type="match status" value="1"/>
</dbReference>
<evidence type="ECO:0000256" key="8">
    <source>
        <dbReference type="ARBA" id="ARBA00022723"/>
    </source>
</evidence>
<dbReference type="GO" id="GO:0005945">
    <property type="term" value="C:6-phosphofructokinase complex"/>
    <property type="evidence" value="ECO:0007669"/>
    <property type="project" value="TreeGrafter"/>
</dbReference>
<dbReference type="PROSITE" id="PS00433">
    <property type="entry name" value="PHOSPHOFRUCTOKINASE"/>
    <property type="match status" value="2"/>
</dbReference>
<dbReference type="InterPro" id="IPR015912">
    <property type="entry name" value="Phosphofructokinase_CS"/>
</dbReference>
<feature type="domain" description="Phosphofructokinase" evidence="15">
    <location>
        <begin position="92"/>
        <end position="349"/>
    </location>
</feature>
<comment type="subcellular location">
    <subcellularLocation>
        <location evidence="2">Cytoplasm</location>
    </subcellularLocation>
</comment>
<protein>
    <recommendedName>
        <fullName evidence="4">6-phosphofructokinase</fullName>
        <ecNumber evidence="4">2.7.1.11</ecNumber>
    </recommendedName>
</protein>
<evidence type="ECO:0000256" key="11">
    <source>
        <dbReference type="ARBA" id="ARBA00022840"/>
    </source>
</evidence>
<proteinExistence type="predicted"/>
<evidence type="ECO:0000256" key="3">
    <source>
        <dbReference type="ARBA" id="ARBA00004679"/>
    </source>
</evidence>
<dbReference type="GO" id="GO:0030388">
    <property type="term" value="P:fructose 1,6-bisphosphate metabolic process"/>
    <property type="evidence" value="ECO:0007669"/>
    <property type="project" value="TreeGrafter"/>
</dbReference>
<comment type="pathway">
    <text evidence="3">Carbohydrate degradation; glycolysis; D-glyceraldehyde 3-phosphate and glycerone phosphate from D-glucose: step 3/4.</text>
</comment>
<evidence type="ECO:0000259" key="15">
    <source>
        <dbReference type="Pfam" id="PF00365"/>
    </source>
</evidence>
<dbReference type="Pfam" id="PF00365">
    <property type="entry name" value="PFK"/>
    <property type="match status" value="2"/>
</dbReference>
<evidence type="ECO:0000256" key="7">
    <source>
        <dbReference type="ARBA" id="ARBA00022679"/>
    </source>
</evidence>
<dbReference type="GO" id="GO:0003872">
    <property type="term" value="F:6-phosphofructokinase activity"/>
    <property type="evidence" value="ECO:0007669"/>
    <property type="project" value="UniProtKB-EC"/>
</dbReference>
<keyword evidence="17" id="KW-1185">Reference proteome</keyword>
<organism evidence="16 17">
    <name type="scientific">Paralvinella palmiformis</name>
    <dbReference type="NCBI Taxonomy" id="53620"/>
    <lineage>
        <taxon>Eukaryota</taxon>
        <taxon>Metazoa</taxon>
        <taxon>Spiralia</taxon>
        <taxon>Lophotrochozoa</taxon>
        <taxon>Annelida</taxon>
        <taxon>Polychaeta</taxon>
        <taxon>Sedentaria</taxon>
        <taxon>Canalipalpata</taxon>
        <taxon>Terebellida</taxon>
        <taxon>Terebelliformia</taxon>
        <taxon>Alvinellidae</taxon>
        <taxon>Paralvinella</taxon>
    </lineage>
</organism>
<keyword evidence="10" id="KW-0418">Kinase</keyword>
<evidence type="ECO:0000256" key="4">
    <source>
        <dbReference type="ARBA" id="ARBA00012055"/>
    </source>
</evidence>
<evidence type="ECO:0000256" key="14">
    <source>
        <dbReference type="ARBA" id="ARBA00048070"/>
    </source>
</evidence>
<sequence>MAENNTVNRPRRPKSRRLLSISRDSFIGDERCIGVFTSGGDSQGMNAAVRAVVRMGIYVGCKVYLIKEGYQGMVDGGECIVEAQWKSVSGIMQKGYQGMVDGGQFIVRAEWSSVSNIIQKGGTVIGSARCQDFRQREGRLKAALNLVTHNITNLVVIGGDGSLTGANLFRQEWSSLLDELVEKGSISRDVADSCSHLNIVGMVGSIDNDFCGTDMTIGADSALHRIIEAIDNIATTAHSYLALVAALASEADWVFLPEWPPEKGWETILCDKLAQERHMGQRLNIIIVAEGAIDSDGNKITPDYIKDLVCDKLKYDTRVTILGHVQRGGAPSAFDRILGCRMGAEAVLALMDATPDTPACVVSLDGNQTVRVPLMECVERTKNVQAAMANKQFSEACKLRGRSFTSNLAVYRMLKKSTPKMKPHLADDGKTLVTALPFNLAVVNIGAPACGMNAAMRAFVRLGLTNGYGVLAIRFGLEGLLLDNVTPLSWTEVHGWAGLGGTKLGATRTLPSELGLDKVAAKFRQYNIHGLLAIGGFEICDRIKQSASGTKNRVFVIETMGGYCGYLATLSGLAGGADAAYIYEEQFGIKDLQGDVTHMAAKIQDGVKRGLVLRNEKANPNYSTDFIYHLYSEEGKGIFNCRVNVLGHMQQGGRPSPFDRNLGTKMAAKCVELLIQQIQENKQEDGSVYTTAPETATLLGLVKRQSVFTPVEELKLISDFKHRIPTGNWWLKLRPLLRILAKHDSIYEVSSIVGRAKEIDIGDSLTA</sequence>
<evidence type="ECO:0000256" key="13">
    <source>
        <dbReference type="ARBA" id="ARBA00023152"/>
    </source>
</evidence>
<dbReference type="InterPro" id="IPR000023">
    <property type="entry name" value="Phosphofructokinase_dom"/>
</dbReference>
<keyword evidence="9" id="KW-0547">Nucleotide-binding</keyword>
<gene>
    <name evidence="16" type="ORF">LSH36_762g00109</name>
</gene>
<dbReference type="GO" id="GO:0006002">
    <property type="term" value="P:fructose 6-phosphate metabolic process"/>
    <property type="evidence" value="ECO:0007669"/>
    <property type="project" value="InterPro"/>
</dbReference>
<dbReference type="GO" id="GO:0005524">
    <property type="term" value="F:ATP binding"/>
    <property type="evidence" value="ECO:0007669"/>
    <property type="project" value="UniProtKB-KW"/>
</dbReference>
<comment type="catalytic activity">
    <reaction evidence="14">
        <text>beta-D-fructose 6-phosphate + ATP = beta-D-fructose 1,6-bisphosphate + ADP + H(+)</text>
        <dbReference type="Rhea" id="RHEA:16109"/>
        <dbReference type="ChEBI" id="CHEBI:15378"/>
        <dbReference type="ChEBI" id="CHEBI:30616"/>
        <dbReference type="ChEBI" id="CHEBI:32966"/>
        <dbReference type="ChEBI" id="CHEBI:57634"/>
        <dbReference type="ChEBI" id="CHEBI:456216"/>
        <dbReference type="EC" id="2.7.1.11"/>
    </reaction>
</comment>
<evidence type="ECO:0000256" key="9">
    <source>
        <dbReference type="ARBA" id="ARBA00022741"/>
    </source>
</evidence>
<name>A0AAD9J1J1_9ANNE</name>
<dbReference type="GO" id="GO:0048029">
    <property type="term" value="F:monosaccharide binding"/>
    <property type="evidence" value="ECO:0007669"/>
    <property type="project" value="TreeGrafter"/>
</dbReference>
<feature type="domain" description="Phosphofructokinase" evidence="15">
    <location>
        <begin position="538"/>
        <end position="674"/>
    </location>
</feature>
<dbReference type="FunFam" id="3.40.50.460:FF:000008">
    <property type="entry name" value="ATP-dependent 6-phosphofructokinase"/>
    <property type="match status" value="1"/>
</dbReference>
<dbReference type="InterPro" id="IPR035966">
    <property type="entry name" value="PKF_sf"/>
</dbReference>
<dbReference type="GO" id="GO:0046872">
    <property type="term" value="F:metal ion binding"/>
    <property type="evidence" value="ECO:0007669"/>
    <property type="project" value="UniProtKB-KW"/>
</dbReference>
<evidence type="ECO:0000256" key="10">
    <source>
        <dbReference type="ARBA" id="ARBA00022777"/>
    </source>
</evidence>
<dbReference type="GO" id="GO:0061621">
    <property type="term" value="P:canonical glycolysis"/>
    <property type="evidence" value="ECO:0007669"/>
    <property type="project" value="TreeGrafter"/>
</dbReference>
<evidence type="ECO:0000256" key="5">
    <source>
        <dbReference type="ARBA" id="ARBA00022490"/>
    </source>
</evidence>
<dbReference type="Proteomes" id="UP001208570">
    <property type="component" value="Unassembled WGS sequence"/>
</dbReference>
<dbReference type="GO" id="GO:0016208">
    <property type="term" value="F:AMP binding"/>
    <property type="evidence" value="ECO:0007669"/>
    <property type="project" value="TreeGrafter"/>
</dbReference>
<keyword evidence="5" id="KW-0963">Cytoplasm</keyword>
<comment type="cofactor">
    <cofactor evidence="1">
        <name>Mg(2+)</name>
        <dbReference type="ChEBI" id="CHEBI:18420"/>
    </cofactor>
</comment>
<reference evidence="16" key="1">
    <citation type="journal article" date="2023" name="Mol. Biol. Evol.">
        <title>Third-Generation Sequencing Reveals the Adaptive Role of the Epigenome in Three Deep-Sea Polychaetes.</title>
        <authorList>
            <person name="Perez M."/>
            <person name="Aroh O."/>
            <person name="Sun Y."/>
            <person name="Lan Y."/>
            <person name="Juniper S.K."/>
            <person name="Young C.R."/>
            <person name="Angers B."/>
            <person name="Qian P.Y."/>
        </authorList>
    </citation>
    <scope>NUCLEOTIDE SEQUENCE</scope>
    <source>
        <strain evidence="16">P08H-3</strain>
    </source>
</reference>
<dbReference type="AlphaFoldDB" id="A0AAD9J1J1"/>
<keyword evidence="8" id="KW-0479">Metal-binding</keyword>
<comment type="caution">
    <text evidence="16">The sequence shown here is derived from an EMBL/GenBank/DDBJ whole genome shotgun (WGS) entry which is preliminary data.</text>
</comment>
<dbReference type="PANTHER" id="PTHR13697:SF4">
    <property type="entry name" value="ATP-DEPENDENT 6-PHOSPHOFRUCTOKINASE"/>
    <property type="match status" value="1"/>
</dbReference>
<keyword evidence="6" id="KW-0021">Allosteric enzyme</keyword>
<dbReference type="GO" id="GO:0042802">
    <property type="term" value="F:identical protein binding"/>
    <property type="evidence" value="ECO:0007669"/>
    <property type="project" value="TreeGrafter"/>
</dbReference>
<dbReference type="FunFam" id="3.40.50.450:FF:000064">
    <property type="entry name" value="Phosphofructokinase, platelet b"/>
    <property type="match status" value="1"/>
</dbReference>
<dbReference type="Gene3D" id="3.40.50.450">
    <property type="match status" value="4"/>
</dbReference>
<accession>A0AAD9J1J1</accession>